<organism evidence="7 8">
    <name type="scientific">Litorimonas taeanensis</name>
    <dbReference type="NCBI Taxonomy" id="568099"/>
    <lineage>
        <taxon>Bacteria</taxon>
        <taxon>Pseudomonadati</taxon>
        <taxon>Pseudomonadota</taxon>
        <taxon>Alphaproteobacteria</taxon>
        <taxon>Maricaulales</taxon>
        <taxon>Robiginitomaculaceae</taxon>
    </lineage>
</organism>
<dbReference type="FunCoup" id="A0A420WJS6">
    <property type="interactions" value="259"/>
</dbReference>
<accession>A0A420WJS6</accession>
<feature type="domain" description="FAD/NAD(P)-binding" evidence="5">
    <location>
        <begin position="5"/>
        <end position="303"/>
    </location>
</feature>
<evidence type="ECO:0000259" key="5">
    <source>
        <dbReference type="Pfam" id="PF07992"/>
    </source>
</evidence>
<dbReference type="RefSeq" id="WP_121098976.1">
    <property type="nucleotide sequence ID" value="NZ_RBII01000001.1"/>
</dbReference>
<dbReference type="GO" id="GO:0016651">
    <property type="term" value="F:oxidoreductase activity, acting on NAD(P)H"/>
    <property type="evidence" value="ECO:0007669"/>
    <property type="project" value="TreeGrafter"/>
</dbReference>
<dbReference type="SUPFAM" id="SSF55424">
    <property type="entry name" value="FAD/NAD-linked reductases, dimerisation (C-terminal) domain"/>
    <property type="match status" value="1"/>
</dbReference>
<dbReference type="GO" id="GO:0051213">
    <property type="term" value="F:dioxygenase activity"/>
    <property type="evidence" value="ECO:0007669"/>
    <property type="project" value="UniProtKB-KW"/>
</dbReference>
<dbReference type="PRINTS" id="PR00411">
    <property type="entry name" value="PNDRDTASEI"/>
</dbReference>
<name>A0A420WJS6_9PROT</name>
<dbReference type="Gene3D" id="3.50.50.60">
    <property type="entry name" value="FAD/NAD(P)-binding domain"/>
    <property type="match status" value="2"/>
</dbReference>
<comment type="cofactor">
    <cofactor evidence="1">
        <name>FAD</name>
        <dbReference type="ChEBI" id="CHEBI:57692"/>
    </cofactor>
</comment>
<dbReference type="PANTHER" id="PTHR43557:SF2">
    <property type="entry name" value="RIESKE DOMAIN-CONTAINING PROTEIN-RELATED"/>
    <property type="match status" value="1"/>
</dbReference>
<evidence type="ECO:0000313" key="7">
    <source>
        <dbReference type="EMBL" id="RKQ71176.1"/>
    </source>
</evidence>
<dbReference type="InParanoid" id="A0A420WJS6"/>
<dbReference type="InterPro" id="IPR050446">
    <property type="entry name" value="FAD-oxidoreductase/Apoptosis"/>
</dbReference>
<evidence type="ECO:0000256" key="1">
    <source>
        <dbReference type="ARBA" id="ARBA00001974"/>
    </source>
</evidence>
<evidence type="ECO:0000256" key="3">
    <source>
        <dbReference type="ARBA" id="ARBA00022827"/>
    </source>
</evidence>
<comment type="caution">
    <text evidence="7">The sequence shown here is derived from an EMBL/GenBank/DDBJ whole genome shotgun (WGS) entry which is preliminary data.</text>
</comment>
<evidence type="ECO:0000256" key="4">
    <source>
        <dbReference type="ARBA" id="ARBA00023002"/>
    </source>
</evidence>
<dbReference type="EMBL" id="RBII01000001">
    <property type="protein sequence ID" value="RKQ71176.1"/>
    <property type="molecule type" value="Genomic_DNA"/>
</dbReference>
<feature type="domain" description="Reductase C-terminal" evidence="6">
    <location>
        <begin position="322"/>
        <end position="405"/>
    </location>
</feature>
<keyword evidence="2" id="KW-0285">Flavoprotein</keyword>
<dbReference type="InterPro" id="IPR023753">
    <property type="entry name" value="FAD/NAD-binding_dom"/>
</dbReference>
<sequence>MSDATVLIVGAGQAAAQTATSLRQGGFEGKITILGEEPSPPYQRPPLSKAYLKGELEQERLYFKNAEWYESQNIDVLTNITISSVDADSMSATTQSGKIFNFDHLVFATGSRNRTLPMEGAQLENVFGLRNLVDVDALRPHVGPDKNLVIIGAGYIGLETAAVAQTLGTHVTVLELADRVLARVTSPIISAFYEDLHRRYGVNIKTRCSTSSINGKDGKADSVTLASGETLPCDALLIGIGILPNIEVAAEAGIKCEDGILVDEAGRTNIPHIYAAGDCAKRFILPYGRLGRLESVHNAIEQGKQVAAAIMGKPAPKLDCPWFWSDQYNIKLQIAGLSTDYDNFVIRGDSDNEKFAVFYFKDDILIAADAINSAPEFMTAKRLITAKAKVPPEWLADSDRSLKDIAAQFK</sequence>
<keyword evidence="7" id="KW-0223">Dioxygenase</keyword>
<evidence type="ECO:0000259" key="6">
    <source>
        <dbReference type="Pfam" id="PF14759"/>
    </source>
</evidence>
<evidence type="ECO:0000256" key="2">
    <source>
        <dbReference type="ARBA" id="ARBA00022630"/>
    </source>
</evidence>
<dbReference type="Pfam" id="PF07992">
    <property type="entry name" value="Pyr_redox_2"/>
    <property type="match status" value="1"/>
</dbReference>
<dbReference type="Proteomes" id="UP000282211">
    <property type="component" value="Unassembled WGS sequence"/>
</dbReference>
<reference evidence="7 8" key="1">
    <citation type="submission" date="2018-10" db="EMBL/GenBank/DDBJ databases">
        <title>Genomic Encyclopedia of Type Strains, Phase IV (KMG-IV): sequencing the most valuable type-strain genomes for metagenomic binning, comparative biology and taxonomic classification.</title>
        <authorList>
            <person name="Goeker M."/>
        </authorList>
    </citation>
    <scope>NUCLEOTIDE SEQUENCE [LARGE SCALE GENOMIC DNA]</scope>
    <source>
        <strain evidence="7 8">DSM 22008</strain>
    </source>
</reference>
<dbReference type="InterPro" id="IPR028202">
    <property type="entry name" value="Reductase_C"/>
</dbReference>
<dbReference type="PANTHER" id="PTHR43557">
    <property type="entry name" value="APOPTOSIS-INDUCING FACTOR 1"/>
    <property type="match status" value="1"/>
</dbReference>
<dbReference type="Pfam" id="PF14759">
    <property type="entry name" value="Reductase_C"/>
    <property type="match status" value="1"/>
</dbReference>
<evidence type="ECO:0000313" key="8">
    <source>
        <dbReference type="Proteomes" id="UP000282211"/>
    </source>
</evidence>
<dbReference type="InterPro" id="IPR036188">
    <property type="entry name" value="FAD/NAD-bd_sf"/>
</dbReference>
<dbReference type="Gene3D" id="3.30.390.30">
    <property type="match status" value="1"/>
</dbReference>
<dbReference type="PRINTS" id="PR00368">
    <property type="entry name" value="FADPNR"/>
</dbReference>
<gene>
    <name evidence="7" type="ORF">DES40_0487</name>
</gene>
<proteinExistence type="predicted"/>
<keyword evidence="4" id="KW-0560">Oxidoreductase</keyword>
<dbReference type="GO" id="GO:0005737">
    <property type="term" value="C:cytoplasm"/>
    <property type="evidence" value="ECO:0007669"/>
    <property type="project" value="TreeGrafter"/>
</dbReference>
<dbReference type="AlphaFoldDB" id="A0A420WJS6"/>
<dbReference type="SUPFAM" id="SSF51905">
    <property type="entry name" value="FAD/NAD(P)-binding domain"/>
    <property type="match status" value="1"/>
</dbReference>
<dbReference type="OrthoDB" id="9768666at2"/>
<dbReference type="InterPro" id="IPR016156">
    <property type="entry name" value="FAD/NAD-linked_Rdtase_dimer_sf"/>
</dbReference>
<keyword evidence="3" id="KW-0274">FAD</keyword>
<protein>
    <submittedName>
        <fullName evidence="7">3-phenylpropionate/trans-cinnamate dioxygenase ferredoxin reductase subunit</fullName>
    </submittedName>
</protein>
<keyword evidence="8" id="KW-1185">Reference proteome</keyword>